<organism evidence="2 3">
    <name type="scientific">Pyricularia oryzae</name>
    <name type="common">Rice blast fungus</name>
    <name type="synonym">Magnaporthe oryzae</name>
    <dbReference type="NCBI Taxonomy" id="318829"/>
    <lineage>
        <taxon>Eukaryota</taxon>
        <taxon>Fungi</taxon>
        <taxon>Dikarya</taxon>
        <taxon>Ascomycota</taxon>
        <taxon>Pezizomycotina</taxon>
        <taxon>Sordariomycetes</taxon>
        <taxon>Sordariomycetidae</taxon>
        <taxon>Magnaporthales</taxon>
        <taxon>Pyriculariaceae</taxon>
        <taxon>Pyricularia</taxon>
    </lineage>
</organism>
<reference evidence="2 3" key="1">
    <citation type="journal article" date="2019" name="Mol. Biol. Evol.">
        <title>Blast fungal genomes show frequent chromosomal changes, gene gains and losses, and effector gene turnover.</title>
        <authorList>
            <person name="Gomez Luciano L.B."/>
            <person name="Jason Tsai I."/>
            <person name="Chuma I."/>
            <person name="Tosa Y."/>
            <person name="Chen Y.H."/>
            <person name="Li J.Y."/>
            <person name="Li M.Y."/>
            <person name="Jade Lu M.Y."/>
            <person name="Nakayashiki H."/>
            <person name="Li W.H."/>
        </authorList>
    </citation>
    <scope>NUCLEOTIDE SEQUENCE [LARGE SCALE GENOMIC DNA]</scope>
    <source>
        <strain evidence="2">MZ5-1-6</strain>
    </source>
</reference>
<gene>
    <name evidence="2" type="ORF">PoMZ_03277</name>
</gene>
<keyword evidence="1" id="KW-0732">Signal</keyword>
<dbReference type="AlphaFoldDB" id="A0A4P7N6Q8"/>
<name>A0A4P7N6Q8_PYROR</name>
<proteinExistence type="predicted"/>
<dbReference type="InterPro" id="IPR045634">
    <property type="entry name" value="DUF6413"/>
</dbReference>
<accession>A0A4P7N6Q8</accession>
<feature type="chain" id="PRO_5020836751" evidence="1">
    <location>
        <begin position="18"/>
        <end position="104"/>
    </location>
</feature>
<dbReference type="Pfam" id="PF19951">
    <property type="entry name" value="DUF6413"/>
    <property type="match status" value="1"/>
</dbReference>
<evidence type="ECO:0000256" key="1">
    <source>
        <dbReference type="SAM" id="SignalP"/>
    </source>
</evidence>
<dbReference type="VEuPathDB" id="FungiDB:M_BR32_EuGene_00122841"/>
<evidence type="ECO:0000313" key="3">
    <source>
        <dbReference type="Proteomes" id="UP000294847"/>
    </source>
</evidence>
<sequence>MRFLSLVFAMAPIAVLGSNNTMGRGSRGGRCCDRGIEDPTGACAIIGYNSYGCTDIDNSEGKGCDDLKNWSVGRDVIAFILGSEVTHTNPDTYDIEVGFIGCAE</sequence>
<feature type="signal peptide" evidence="1">
    <location>
        <begin position="1"/>
        <end position="17"/>
    </location>
</feature>
<dbReference type="EMBL" id="CP034206">
    <property type="protein sequence ID" value="QBZ58327.1"/>
    <property type="molecule type" value="Genomic_DNA"/>
</dbReference>
<evidence type="ECO:0000313" key="2">
    <source>
        <dbReference type="EMBL" id="QBZ58327.1"/>
    </source>
</evidence>
<protein>
    <submittedName>
        <fullName evidence="2">Uncharacterized protein</fullName>
    </submittedName>
</protein>
<dbReference type="Proteomes" id="UP000294847">
    <property type="component" value="Chromosome 3"/>
</dbReference>